<name>A0A5B7I443_PORTR</name>
<comment type="caution">
    <text evidence="2">The sequence shown here is derived from an EMBL/GenBank/DDBJ whole genome shotgun (WGS) entry which is preliminary data.</text>
</comment>
<accession>A0A5B7I443</accession>
<proteinExistence type="predicted"/>
<reference evidence="2 3" key="1">
    <citation type="submission" date="2019-05" db="EMBL/GenBank/DDBJ databases">
        <title>Another draft genome of Portunus trituberculatus and its Hox gene families provides insights of decapod evolution.</title>
        <authorList>
            <person name="Jeong J.-H."/>
            <person name="Song I."/>
            <person name="Kim S."/>
            <person name="Choi T."/>
            <person name="Kim D."/>
            <person name="Ryu S."/>
            <person name="Kim W."/>
        </authorList>
    </citation>
    <scope>NUCLEOTIDE SEQUENCE [LARGE SCALE GENOMIC DNA]</scope>
    <source>
        <tissue evidence="2">Muscle</tissue>
    </source>
</reference>
<dbReference type="Proteomes" id="UP000324222">
    <property type="component" value="Unassembled WGS sequence"/>
</dbReference>
<feature type="compositionally biased region" description="Basic and acidic residues" evidence="1">
    <location>
        <begin position="32"/>
        <end position="49"/>
    </location>
</feature>
<evidence type="ECO:0000313" key="2">
    <source>
        <dbReference type="EMBL" id="MPC75658.1"/>
    </source>
</evidence>
<protein>
    <submittedName>
        <fullName evidence="2">Uncharacterized protein</fullName>
    </submittedName>
</protein>
<dbReference type="EMBL" id="VSRR010041600">
    <property type="protein sequence ID" value="MPC75658.1"/>
    <property type="molecule type" value="Genomic_DNA"/>
</dbReference>
<dbReference type="AlphaFoldDB" id="A0A5B7I443"/>
<evidence type="ECO:0000313" key="3">
    <source>
        <dbReference type="Proteomes" id="UP000324222"/>
    </source>
</evidence>
<evidence type="ECO:0000256" key="1">
    <source>
        <dbReference type="SAM" id="MobiDB-lite"/>
    </source>
</evidence>
<sequence length="65" mass="7271">MESLDDTLGRPVLTGGVLHLAVPRSKGWKVRPGSERGNRREKKEMKEAHCPPPPPPHIPIDTHNF</sequence>
<keyword evidence="3" id="KW-1185">Reference proteome</keyword>
<gene>
    <name evidence="2" type="ORF">E2C01_070052</name>
</gene>
<organism evidence="2 3">
    <name type="scientific">Portunus trituberculatus</name>
    <name type="common">Swimming crab</name>
    <name type="synonym">Neptunus trituberculatus</name>
    <dbReference type="NCBI Taxonomy" id="210409"/>
    <lineage>
        <taxon>Eukaryota</taxon>
        <taxon>Metazoa</taxon>
        <taxon>Ecdysozoa</taxon>
        <taxon>Arthropoda</taxon>
        <taxon>Crustacea</taxon>
        <taxon>Multicrustacea</taxon>
        <taxon>Malacostraca</taxon>
        <taxon>Eumalacostraca</taxon>
        <taxon>Eucarida</taxon>
        <taxon>Decapoda</taxon>
        <taxon>Pleocyemata</taxon>
        <taxon>Brachyura</taxon>
        <taxon>Eubrachyura</taxon>
        <taxon>Portunoidea</taxon>
        <taxon>Portunidae</taxon>
        <taxon>Portuninae</taxon>
        <taxon>Portunus</taxon>
    </lineage>
</organism>
<feature type="region of interest" description="Disordered" evidence="1">
    <location>
        <begin position="27"/>
        <end position="65"/>
    </location>
</feature>